<dbReference type="Pfam" id="PF18920">
    <property type="entry name" value="DUF5671"/>
    <property type="match status" value="1"/>
</dbReference>
<evidence type="ECO:0000256" key="1">
    <source>
        <dbReference type="SAM" id="Phobius"/>
    </source>
</evidence>
<keyword evidence="1" id="KW-0472">Membrane</keyword>
<dbReference type="Proteomes" id="UP000178721">
    <property type="component" value="Unassembled WGS sequence"/>
</dbReference>
<proteinExistence type="predicted"/>
<keyword evidence="1" id="KW-1133">Transmembrane helix</keyword>
<feature type="transmembrane region" description="Helical" evidence="1">
    <location>
        <begin position="99"/>
        <end position="122"/>
    </location>
</feature>
<feature type="transmembrane region" description="Helical" evidence="1">
    <location>
        <begin position="58"/>
        <end position="79"/>
    </location>
</feature>
<dbReference type="AlphaFoldDB" id="A0A1G2E3T7"/>
<dbReference type="EMBL" id="MHMA01000008">
    <property type="protein sequence ID" value="OGZ20526.1"/>
    <property type="molecule type" value="Genomic_DNA"/>
</dbReference>
<sequence length="321" mass="36663">MNNNINRHNAPRDVFLYLLNILTFYLSVIGFIMLYIQYISAAFPDPLNFYYTAIANAVRVSTSIFIVAVPVFILTSFLLAKDLKSNPEKREGRLRKWLIYLTLFISSVTIIVNLIIFVYNFMSGELTIQFFLKILTVLLVALAVFGYYIWELRRKDAGASKIPKMLAWALSVIVVASIVVGFFVIGTPAEQRAKRFDEQRVGDLQVLQNQVVNYWVQKQVLPASLNDLQDSISGFLVPQDPASGAAYEYRIASPLSFELCAIFKTSTKDFKVAYKGARSFYIEPVYYGSSFQQNWDHEAERTCFTRTIDPELYKPKQIPAL</sequence>
<organism evidence="3 4">
    <name type="scientific">Candidatus Nealsonbacteria bacterium RIFCSPHIGHO2_01_FULL_43_31</name>
    <dbReference type="NCBI Taxonomy" id="1801665"/>
    <lineage>
        <taxon>Bacteria</taxon>
        <taxon>Candidatus Nealsoniibacteriota</taxon>
    </lineage>
</organism>
<evidence type="ECO:0000259" key="2">
    <source>
        <dbReference type="Pfam" id="PF18920"/>
    </source>
</evidence>
<gene>
    <name evidence="3" type="ORF">A2654_00820</name>
</gene>
<keyword evidence="1" id="KW-0812">Transmembrane</keyword>
<name>A0A1G2E3T7_9BACT</name>
<evidence type="ECO:0000313" key="4">
    <source>
        <dbReference type="Proteomes" id="UP000178721"/>
    </source>
</evidence>
<feature type="transmembrane region" description="Helical" evidence="1">
    <location>
        <begin position="162"/>
        <end position="185"/>
    </location>
</feature>
<accession>A0A1G2E3T7</accession>
<feature type="transmembrane region" description="Helical" evidence="1">
    <location>
        <begin position="14"/>
        <end position="38"/>
    </location>
</feature>
<protein>
    <recommendedName>
        <fullName evidence="2">DUF5671 domain-containing protein</fullName>
    </recommendedName>
</protein>
<reference evidence="3 4" key="1">
    <citation type="journal article" date="2016" name="Nat. Commun.">
        <title>Thousands of microbial genomes shed light on interconnected biogeochemical processes in an aquifer system.</title>
        <authorList>
            <person name="Anantharaman K."/>
            <person name="Brown C.T."/>
            <person name="Hug L.A."/>
            <person name="Sharon I."/>
            <person name="Castelle C.J."/>
            <person name="Probst A.J."/>
            <person name="Thomas B.C."/>
            <person name="Singh A."/>
            <person name="Wilkins M.J."/>
            <person name="Karaoz U."/>
            <person name="Brodie E.L."/>
            <person name="Williams K.H."/>
            <person name="Hubbard S.S."/>
            <person name="Banfield J.F."/>
        </authorList>
    </citation>
    <scope>NUCLEOTIDE SEQUENCE [LARGE SCALE GENOMIC DNA]</scope>
</reference>
<evidence type="ECO:0000313" key="3">
    <source>
        <dbReference type="EMBL" id="OGZ20526.1"/>
    </source>
</evidence>
<feature type="transmembrane region" description="Helical" evidence="1">
    <location>
        <begin position="128"/>
        <end position="150"/>
    </location>
</feature>
<feature type="domain" description="DUF5671" evidence="2">
    <location>
        <begin position="13"/>
        <end position="147"/>
    </location>
</feature>
<comment type="caution">
    <text evidence="3">The sequence shown here is derived from an EMBL/GenBank/DDBJ whole genome shotgun (WGS) entry which is preliminary data.</text>
</comment>
<dbReference type="InterPro" id="IPR043728">
    <property type="entry name" value="DUF5671"/>
</dbReference>